<evidence type="ECO:0000256" key="2">
    <source>
        <dbReference type="ARBA" id="ARBA00022963"/>
    </source>
</evidence>
<feature type="domain" description="PNPLA" evidence="5">
    <location>
        <begin position="6"/>
        <end position="219"/>
    </location>
</feature>
<feature type="short sequence motif" description="GXSXG" evidence="4">
    <location>
        <begin position="42"/>
        <end position="46"/>
    </location>
</feature>
<dbReference type="PROSITE" id="PS51635">
    <property type="entry name" value="PNPLA"/>
    <property type="match status" value="1"/>
</dbReference>
<name>A0ABV7HTY6_9GAMM</name>
<organism evidence="6 7">
    <name type="scientific">Gilvimarinus japonicus</name>
    <dbReference type="NCBI Taxonomy" id="1796469"/>
    <lineage>
        <taxon>Bacteria</taxon>
        <taxon>Pseudomonadati</taxon>
        <taxon>Pseudomonadota</taxon>
        <taxon>Gammaproteobacteria</taxon>
        <taxon>Cellvibrionales</taxon>
        <taxon>Cellvibrionaceae</taxon>
        <taxon>Gilvimarinus</taxon>
    </lineage>
</organism>
<evidence type="ECO:0000313" key="6">
    <source>
        <dbReference type="EMBL" id="MFC3155570.1"/>
    </source>
</evidence>
<proteinExistence type="predicted"/>
<evidence type="ECO:0000256" key="3">
    <source>
        <dbReference type="ARBA" id="ARBA00023098"/>
    </source>
</evidence>
<accession>A0ABV7HTY6</accession>
<keyword evidence="3 4" id="KW-0443">Lipid metabolism</keyword>
<dbReference type="EMBL" id="JBHRTL010000006">
    <property type="protein sequence ID" value="MFC3155570.1"/>
    <property type="molecule type" value="Genomic_DNA"/>
</dbReference>
<dbReference type="SUPFAM" id="SSF52151">
    <property type="entry name" value="FabD/lysophospholipase-like"/>
    <property type="match status" value="1"/>
</dbReference>
<evidence type="ECO:0000259" key="5">
    <source>
        <dbReference type="PROSITE" id="PS51635"/>
    </source>
</evidence>
<feature type="short sequence motif" description="DGA/G" evidence="4">
    <location>
        <begin position="206"/>
        <end position="208"/>
    </location>
</feature>
<dbReference type="InterPro" id="IPR016035">
    <property type="entry name" value="Acyl_Trfase/lysoPLipase"/>
</dbReference>
<reference evidence="7" key="1">
    <citation type="journal article" date="2019" name="Int. J. Syst. Evol. Microbiol.">
        <title>The Global Catalogue of Microorganisms (GCM) 10K type strain sequencing project: providing services to taxonomists for standard genome sequencing and annotation.</title>
        <authorList>
            <consortium name="The Broad Institute Genomics Platform"/>
            <consortium name="The Broad Institute Genome Sequencing Center for Infectious Disease"/>
            <person name="Wu L."/>
            <person name="Ma J."/>
        </authorList>
    </citation>
    <scope>NUCLEOTIDE SEQUENCE [LARGE SCALE GENOMIC DNA]</scope>
    <source>
        <strain evidence="7">KCTC 52141</strain>
    </source>
</reference>
<comment type="caution">
    <text evidence="6">The sequence shown here is derived from an EMBL/GenBank/DDBJ whole genome shotgun (WGS) entry which is preliminary data.</text>
</comment>
<feature type="active site" description="Proton acceptor" evidence="4">
    <location>
        <position position="206"/>
    </location>
</feature>
<dbReference type="Pfam" id="PF01734">
    <property type="entry name" value="Patatin"/>
    <property type="match status" value="1"/>
</dbReference>
<dbReference type="RefSeq" id="WP_339616155.1">
    <property type="nucleotide sequence ID" value="NZ_AP031500.1"/>
</dbReference>
<dbReference type="Proteomes" id="UP001595548">
    <property type="component" value="Unassembled WGS sequence"/>
</dbReference>
<comment type="caution">
    <text evidence="4">Lacks conserved residue(s) required for the propagation of feature annotation.</text>
</comment>
<sequence>MSRTALILSGGGARAAYQVGVLQALAEILPADTVNPFPVICGTSAGAINAIALAAHPGNFRESVTELAEIWQGLSIGDVYRHGWSDFGKGFGRIFLSLFNEGVGRQRPLSLLDNAPLWDLLAKKIDFANIARNIEASKLHAVSITAMGYSSGRSVSFFQGQEELAGWKRFRRAGVPTDIRLEHLLASSAIPTIFPTVRIAQEYYGDGALRQLAPISPALHLGADSLFVIGVSGNRSPSRGLNKAVMPVRHSPSMAQIVGHLLNSAFVDALENDIEHMERLNHLLELIPPEVRAEQNLGLKPVRNMIVSPSKGVDAIAGRKVRYLPRSVRFFLRAIGATTKSGGATAASYLLFANPFISELMELGYQDTMWESASVEAFFTGQKNPQL</sequence>
<gene>
    <name evidence="6" type="ORF">ACFOEB_10200</name>
</gene>
<dbReference type="Gene3D" id="3.40.1090.10">
    <property type="entry name" value="Cytosolic phospholipase A2 catalytic domain"/>
    <property type="match status" value="1"/>
</dbReference>
<dbReference type="InterPro" id="IPR002641">
    <property type="entry name" value="PNPLA_dom"/>
</dbReference>
<keyword evidence="7" id="KW-1185">Reference proteome</keyword>
<feature type="active site" description="Nucleophile" evidence="4">
    <location>
        <position position="44"/>
    </location>
</feature>
<protein>
    <submittedName>
        <fullName evidence="6">Patatin-like phospholipase family protein</fullName>
    </submittedName>
</protein>
<keyword evidence="2 4" id="KW-0442">Lipid degradation</keyword>
<evidence type="ECO:0000256" key="1">
    <source>
        <dbReference type="ARBA" id="ARBA00022801"/>
    </source>
</evidence>
<evidence type="ECO:0000313" key="7">
    <source>
        <dbReference type="Proteomes" id="UP001595548"/>
    </source>
</evidence>
<dbReference type="PANTHER" id="PTHR14226">
    <property type="entry name" value="NEUROPATHY TARGET ESTERASE/SWISS CHEESE D.MELANOGASTER"/>
    <property type="match status" value="1"/>
</dbReference>
<dbReference type="InterPro" id="IPR050301">
    <property type="entry name" value="NTE"/>
</dbReference>
<keyword evidence="1 4" id="KW-0378">Hydrolase</keyword>
<dbReference type="CDD" id="cd07209">
    <property type="entry name" value="Pat_hypo_Ecoli_Z1214_like"/>
    <property type="match status" value="1"/>
</dbReference>
<dbReference type="PANTHER" id="PTHR14226:SF57">
    <property type="entry name" value="BLR7027 PROTEIN"/>
    <property type="match status" value="1"/>
</dbReference>
<evidence type="ECO:0000256" key="4">
    <source>
        <dbReference type="PROSITE-ProRule" id="PRU01161"/>
    </source>
</evidence>